<keyword evidence="2" id="KW-1185">Reference proteome</keyword>
<evidence type="ECO:0008006" key="3">
    <source>
        <dbReference type="Google" id="ProtNLM"/>
    </source>
</evidence>
<dbReference type="SUPFAM" id="SSF50814">
    <property type="entry name" value="Lipocalins"/>
    <property type="match status" value="1"/>
</dbReference>
<dbReference type="Gene3D" id="2.40.128.20">
    <property type="match status" value="1"/>
</dbReference>
<dbReference type="GO" id="GO:0008289">
    <property type="term" value="F:lipid binding"/>
    <property type="evidence" value="ECO:0007669"/>
    <property type="project" value="UniProtKB-KW"/>
</dbReference>
<dbReference type="InterPro" id="IPR012674">
    <property type="entry name" value="Calycin"/>
</dbReference>
<protein>
    <recommendedName>
        <fullName evidence="3">Cytosolic fatty-acid binding proteins domain-containing protein</fullName>
    </recommendedName>
</protein>
<reference evidence="1 2" key="1">
    <citation type="journal article" date="2016" name="PLoS ONE">
        <title>A First Insight into the Genome of the Filter-Feeder Mussel Mytilus galloprovincialis.</title>
        <authorList>
            <person name="Murgarella M."/>
            <person name="Puiu D."/>
            <person name="Novoa B."/>
            <person name="Figueras A."/>
            <person name="Posada D."/>
            <person name="Canchaya C."/>
        </authorList>
    </citation>
    <scope>NUCLEOTIDE SEQUENCE [LARGE SCALE GENOMIC DNA]</scope>
    <source>
        <tissue evidence="1">Muscle</tissue>
    </source>
</reference>
<gene>
    <name evidence="1" type="ORF">AM593_03340</name>
</gene>
<evidence type="ECO:0000313" key="1">
    <source>
        <dbReference type="EMBL" id="OPL20758.1"/>
    </source>
</evidence>
<sequence length="129" mass="14721">MANFNGTWFHDGSKDGWERYDEFMDLMGLTEAKDSYRNASTTSKFDVKGNVWTVTHSNSSLEGEKTHVIEVGKEFADKNLDGSDIKVVLEVKNDNEVQESEQSNMEDGEWRSYKIVRQISGDSMTVVRK</sequence>
<dbReference type="EMBL" id="KV601050">
    <property type="protein sequence ID" value="OPL20758.1"/>
    <property type="molecule type" value="Genomic_DNA"/>
</dbReference>
<dbReference type="Proteomes" id="UP000266721">
    <property type="component" value="Unassembled WGS sequence"/>
</dbReference>
<proteinExistence type="predicted"/>
<organism evidence="1 2">
    <name type="scientific">Mytilus galloprovincialis</name>
    <name type="common">Mediterranean mussel</name>
    <dbReference type="NCBI Taxonomy" id="29158"/>
    <lineage>
        <taxon>Eukaryota</taxon>
        <taxon>Metazoa</taxon>
        <taxon>Spiralia</taxon>
        <taxon>Lophotrochozoa</taxon>
        <taxon>Mollusca</taxon>
        <taxon>Bivalvia</taxon>
        <taxon>Autobranchia</taxon>
        <taxon>Pteriomorphia</taxon>
        <taxon>Mytilida</taxon>
        <taxon>Mytiloidea</taxon>
        <taxon>Mytilidae</taxon>
        <taxon>Mytilinae</taxon>
        <taxon>Mytilus</taxon>
    </lineage>
</organism>
<dbReference type="AlphaFoldDB" id="A0A3R5Q2G3"/>
<accession>A0A3R5Q2G3</accession>
<name>A0A3R5Q2G3_MYTGA</name>
<feature type="non-terminal residue" evidence="1">
    <location>
        <position position="1"/>
    </location>
</feature>
<evidence type="ECO:0000313" key="2">
    <source>
        <dbReference type="Proteomes" id="UP000266721"/>
    </source>
</evidence>